<evidence type="ECO:0000313" key="14">
    <source>
        <dbReference type="Proteomes" id="UP000001890"/>
    </source>
</evidence>
<feature type="transmembrane region" description="Helical" evidence="12">
    <location>
        <begin position="99"/>
        <end position="121"/>
    </location>
</feature>
<keyword evidence="8 12" id="KW-0812">Transmembrane</keyword>
<keyword evidence="10 12" id="KW-0472">Membrane</keyword>
<comment type="subcellular location">
    <subcellularLocation>
        <location evidence="2">Cell inner membrane</location>
        <topology evidence="2">Multi-pass membrane protein</topology>
    </subcellularLocation>
</comment>
<dbReference type="AlphaFoldDB" id="D2UFI8"/>
<name>D2UFI8_XANAP</name>
<organism evidence="13 14">
    <name type="scientific">Xanthomonas albilineans (strain GPE PC73 / CFBP 7063)</name>
    <dbReference type="NCBI Taxonomy" id="380358"/>
    <lineage>
        <taxon>Bacteria</taxon>
        <taxon>Pseudomonadati</taxon>
        <taxon>Pseudomonadota</taxon>
        <taxon>Gammaproteobacteria</taxon>
        <taxon>Lysobacterales</taxon>
        <taxon>Lysobacteraceae</taxon>
        <taxon>Xanthomonas</taxon>
    </lineage>
</organism>
<evidence type="ECO:0000256" key="2">
    <source>
        <dbReference type="ARBA" id="ARBA00004429"/>
    </source>
</evidence>
<dbReference type="GeneID" id="57877977"/>
<evidence type="ECO:0000256" key="10">
    <source>
        <dbReference type="ARBA" id="ARBA00023136"/>
    </source>
</evidence>
<feature type="transmembrane region" description="Helical" evidence="12">
    <location>
        <begin position="330"/>
        <end position="348"/>
    </location>
</feature>
<dbReference type="RefSeq" id="WP_012917142.1">
    <property type="nucleotide sequence ID" value="NC_013722.1"/>
</dbReference>
<dbReference type="EMBL" id="FP565176">
    <property type="protein sequence ID" value="CBA17149.1"/>
    <property type="molecule type" value="Genomic_DNA"/>
</dbReference>
<dbReference type="InterPro" id="IPR005495">
    <property type="entry name" value="LptG/LptF_permease"/>
</dbReference>
<keyword evidence="14" id="KW-1185">Reference proteome</keyword>
<evidence type="ECO:0000313" key="13">
    <source>
        <dbReference type="EMBL" id="CBA17149.1"/>
    </source>
</evidence>
<dbReference type="NCBIfam" id="TIGR04407">
    <property type="entry name" value="LptF_YjgP"/>
    <property type="match status" value="1"/>
</dbReference>
<keyword evidence="7" id="KW-0997">Cell inner membrane</keyword>
<protein>
    <recommendedName>
        <fullName evidence="4">Lipopolysaccharide export system permease protein LptF</fullName>
    </recommendedName>
</protein>
<dbReference type="OrthoDB" id="9778062at2"/>
<gene>
    <name evidence="13" type="ordered locus">XALc_2672</name>
</gene>
<dbReference type="eggNOG" id="COG0795">
    <property type="taxonomic scope" value="Bacteria"/>
</dbReference>
<evidence type="ECO:0000256" key="9">
    <source>
        <dbReference type="ARBA" id="ARBA00022989"/>
    </source>
</evidence>
<feature type="transmembrane region" description="Helical" evidence="12">
    <location>
        <begin position="53"/>
        <end position="78"/>
    </location>
</feature>
<comment type="function">
    <text evidence="1">Part of the ABC transporter complex LptBFG involved in the translocation of lipopolysaccharide (LPS) from the inner membrane to the outer membrane.</text>
</comment>
<feature type="transmembrane region" description="Helical" evidence="12">
    <location>
        <begin position="300"/>
        <end position="318"/>
    </location>
</feature>
<comment type="similarity">
    <text evidence="3">Belongs to the LptF/LptG family.</text>
</comment>
<evidence type="ECO:0000256" key="6">
    <source>
        <dbReference type="ARBA" id="ARBA00022475"/>
    </source>
</evidence>
<evidence type="ECO:0000256" key="1">
    <source>
        <dbReference type="ARBA" id="ARBA00002265"/>
    </source>
</evidence>
<sequence length="361" mass="39925">MPKLDRYLLRDFFQSFSATLIVLLVVSVGGVLVDVLGNIADGRIPAKLLFSQLGLQFVVYLPLILPLALMLGLLLALARLYRDSEMAVITAIGVGPRRLLRPILMLVVPVVTLVGLCSLWLGPWADRTSDQLVNEANHSLLMAGLEAGRFTSLPDGSIVYVSTLSGDGTRLSKVFVQRQKDGRLDVVTGQRGAMFFEGKAERYLRLEDGYRFEGPLAGDGLDYRMMRFANNDVALSERSAARKDDDPALLTTAALIGDPRPQANAQLHARLAPPLLALAFALLTLPLSRSSPRQQRYGRIMLAFLAYLVGTNLMFIGTQWLSTDKLPRALGLWWLTLPLLTLAVWMYLRDGRLSRPRRLAP</sequence>
<dbReference type="PANTHER" id="PTHR33529:SF7">
    <property type="entry name" value="LIPOPOLYSACCHARIDE EXPORT SYSTEM PERMEASE PROTEIN LPTF"/>
    <property type="match status" value="1"/>
</dbReference>
<evidence type="ECO:0000256" key="8">
    <source>
        <dbReference type="ARBA" id="ARBA00022692"/>
    </source>
</evidence>
<comment type="subunit">
    <text evidence="11">Component of the lipopolysaccharide transport and assembly complex. The LptBFG transporter is composed of two ATP-binding proteins (LptB) and two transmembrane proteins (LptF and LptG).</text>
</comment>
<accession>D2UFI8</accession>
<evidence type="ECO:0000256" key="12">
    <source>
        <dbReference type="SAM" id="Phobius"/>
    </source>
</evidence>
<dbReference type="PATRIC" id="fig|29447.3.peg.2633"/>
<evidence type="ECO:0000256" key="3">
    <source>
        <dbReference type="ARBA" id="ARBA00007725"/>
    </source>
</evidence>
<evidence type="ECO:0000256" key="5">
    <source>
        <dbReference type="ARBA" id="ARBA00022448"/>
    </source>
</evidence>
<dbReference type="Proteomes" id="UP000001890">
    <property type="component" value="Chromosome"/>
</dbReference>
<keyword evidence="5" id="KW-0813">Transport</keyword>
<reference evidence="13 14" key="1">
    <citation type="journal article" date="2009" name="BMC Genomics">
        <title>The complete genome sequence of Xanthomonas albilineans provides new insights into the reductive genome evolution of the xylem-limited Xanthomonadaceae.</title>
        <authorList>
            <person name="Pieretti I."/>
            <person name="Royer M."/>
            <person name="Barbe V."/>
            <person name="Carrere S."/>
            <person name="Koebnik R."/>
            <person name="Cociancich S."/>
            <person name="Couloux A."/>
            <person name="Darrasse A."/>
            <person name="Gouzy J."/>
            <person name="Jacques M.A."/>
            <person name="Lauber E."/>
            <person name="Manceau C."/>
            <person name="Mangenot S."/>
            <person name="Poussier S."/>
            <person name="Segurens B."/>
            <person name="Szurek B."/>
            <person name="Verdier V."/>
            <person name="Arlat M."/>
            <person name="Rott P."/>
        </authorList>
    </citation>
    <scope>NUCLEOTIDE SEQUENCE [LARGE SCALE GENOMIC DNA]</scope>
    <source>
        <strain evidence="14">GPE PC73 / CFBP 7063</strain>
    </source>
</reference>
<evidence type="ECO:0000256" key="11">
    <source>
        <dbReference type="ARBA" id="ARBA00026081"/>
    </source>
</evidence>
<dbReference type="STRING" id="380358.XALC_2672"/>
<dbReference type="InterPro" id="IPR030922">
    <property type="entry name" value="LptF"/>
</dbReference>
<dbReference type="GO" id="GO:0043190">
    <property type="term" value="C:ATP-binding cassette (ABC) transporter complex"/>
    <property type="evidence" value="ECO:0007669"/>
    <property type="project" value="InterPro"/>
</dbReference>
<dbReference type="PANTHER" id="PTHR33529">
    <property type="entry name" value="SLR0882 PROTEIN-RELATED"/>
    <property type="match status" value="1"/>
</dbReference>
<evidence type="ECO:0000256" key="7">
    <source>
        <dbReference type="ARBA" id="ARBA00022519"/>
    </source>
</evidence>
<feature type="transmembrane region" description="Helical" evidence="12">
    <location>
        <begin position="12"/>
        <end position="33"/>
    </location>
</feature>
<dbReference type="KEGG" id="xal:XALC_2672"/>
<keyword evidence="6" id="KW-1003">Cell membrane</keyword>
<keyword evidence="9 12" id="KW-1133">Transmembrane helix</keyword>
<dbReference type="Pfam" id="PF03739">
    <property type="entry name" value="LptF_LptG"/>
    <property type="match status" value="1"/>
</dbReference>
<dbReference type="GO" id="GO:0015920">
    <property type="term" value="P:lipopolysaccharide transport"/>
    <property type="evidence" value="ECO:0007669"/>
    <property type="project" value="TreeGrafter"/>
</dbReference>
<dbReference type="GO" id="GO:0055085">
    <property type="term" value="P:transmembrane transport"/>
    <property type="evidence" value="ECO:0007669"/>
    <property type="project" value="InterPro"/>
</dbReference>
<evidence type="ECO:0000256" key="4">
    <source>
        <dbReference type="ARBA" id="ARBA00014213"/>
    </source>
</evidence>
<proteinExistence type="inferred from homology"/>